<dbReference type="Pfam" id="PF17270">
    <property type="entry name" value="DUF5336"/>
    <property type="match status" value="1"/>
</dbReference>
<feature type="compositionally biased region" description="Polar residues" evidence="1">
    <location>
        <begin position="278"/>
        <end position="290"/>
    </location>
</feature>
<feature type="transmembrane region" description="Helical" evidence="2">
    <location>
        <begin position="134"/>
        <end position="158"/>
    </location>
</feature>
<feature type="transmembrane region" description="Helical" evidence="2">
    <location>
        <begin position="77"/>
        <end position="96"/>
    </location>
</feature>
<feature type="region of interest" description="Disordered" evidence="1">
    <location>
        <begin position="188"/>
        <end position="301"/>
    </location>
</feature>
<feature type="transmembrane region" description="Helical" evidence="2">
    <location>
        <begin position="103"/>
        <end position="122"/>
    </location>
</feature>
<keyword evidence="2" id="KW-0472">Membrane</keyword>
<feature type="compositionally biased region" description="Pro residues" evidence="1">
    <location>
        <begin position="251"/>
        <end position="265"/>
    </location>
</feature>
<feature type="region of interest" description="Disordered" evidence="1">
    <location>
        <begin position="1"/>
        <end position="26"/>
    </location>
</feature>
<gene>
    <name evidence="3" type="ORF">MNAB215_3255</name>
</gene>
<evidence type="ECO:0000313" key="4">
    <source>
        <dbReference type="Proteomes" id="UP000240424"/>
    </source>
</evidence>
<organism evidence="3 4">
    <name type="scientific">Mycobacterium numidiamassiliense</name>
    <dbReference type="NCBI Taxonomy" id="1841861"/>
    <lineage>
        <taxon>Bacteria</taxon>
        <taxon>Bacillati</taxon>
        <taxon>Actinomycetota</taxon>
        <taxon>Actinomycetes</taxon>
        <taxon>Mycobacteriales</taxon>
        <taxon>Mycobacteriaceae</taxon>
        <taxon>Mycobacterium</taxon>
    </lineage>
</organism>
<dbReference type="EMBL" id="FUEZ01000004">
    <property type="protein sequence ID" value="SPM41053.1"/>
    <property type="molecule type" value="Genomic_DNA"/>
</dbReference>
<accession>A0A2U3PBB4</accession>
<feature type="compositionally biased region" description="Low complexity" evidence="1">
    <location>
        <begin position="240"/>
        <end position="250"/>
    </location>
</feature>
<dbReference type="Proteomes" id="UP000240424">
    <property type="component" value="Unassembled WGS sequence"/>
</dbReference>
<dbReference type="InterPro" id="IPR035166">
    <property type="entry name" value="DUF5336"/>
</dbReference>
<evidence type="ECO:0000313" key="3">
    <source>
        <dbReference type="EMBL" id="SPM41053.1"/>
    </source>
</evidence>
<keyword evidence="2" id="KW-0812">Transmembrane</keyword>
<evidence type="ECO:0000256" key="1">
    <source>
        <dbReference type="SAM" id="MobiDB-lite"/>
    </source>
</evidence>
<keyword evidence="4" id="KW-1185">Reference proteome</keyword>
<dbReference type="STRING" id="1841861.GCA_900157365_01574"/>
<dbReference type="OrthoDB" id="4763530at2"/>
<keyword evidence="2" id="KW-1133">Transmembrane helix</keyword>
<protein>
    <submittedName>
        <fullName evidence="3">Membrane protein</fullName>
    </submittedName>
</protein>
<dbReference type="RefSeq" id="WP_077079732.1">
    <property type="nucleotide sequence ID" value="NZ_FUEZ01000004.1"/>
</dbReference>
<feature type="compositionally biased region" description="Low complexity" evidence="1">
    <location>
        <begin position="188"/>
        <end position="197"/>
    </location>
</feature>
<reference evidence="3 4" key="1">
    <citation type="submission" date="2017-01" db="EMBL/GenBank/DDBJ databases">
        <authorList>
            <consortium name="Urmite Genomes"/>
        </authorList>
    </citation>
    <scope>NUCLEOTIDE SEQUENCE [LARGE SCALE GENOMIC DNA]</scope>
    <source>
        <strain evidence="3 4">AB215</strain>
    </source>
</reference>
<evidence type="ECO:0000256" key="2">
    <source>
        <dbReference type="SAM" id="Phobius"/>
    </source>
</evidence>
<feature type="compositionally biased region" description="Polar residues" evidence="1">
    <location>
        <begin position="220"/>
        <end position="239"/>
    </location>
</feature>
<sequence>MTYSPGNPGYPPSQPGGSYPGATPSFAKTDDGESKLPLYLNIAVVVLGLAVYLLNFGPTFTLGADLGAASGGRAGDAGTAVVVAVLAALLAGLGLLPKAKNYAGVVAAVAVLGALIAISETINTPAGFAIGWAMWPLVAASVLQAIAAVVAILLEAGVVTAPAPRPKYDPYAQYGQYGGQYGQYGAQPGYYGQQPQQHAGHNPPQPPQGYGSHYGGYGNQGPTQSAISTTGGFGAQQSHTGPQPSTQQGPSTPPTGFPSFSPPPSVGGEGAGSDGGSPTASYSNQTGEQQSPSSPPGPAPS</sequence>
<proteinExistence type="predicted"/>
<dbReference type="AlphaFoldDB" id="A0A2U3PBB4"/>
<name>A0A2U3PBB4_9MYCO</name>
<feature type="transmembrane region" description="Helical" evidence="2">
    <location>
        <begin position="38"/>
        <end position="57"/>
    </location>
</feature>